<evidence type="ECO:0000313" key="3">
    <source>
        <dbReference type="EMBL" id="THD66594.1"/>
    </source>
</evidence>
<feature type="transmembrane region" description="Helical" evidence="2">
    <location>
        <begin position="12"/>
        <end position="32"/>
    </location>
</feature>
<sequence>MNWKTIRNKKWFRWGSNIYVLVSLVFVIWMLFFDTNSWWFTHRELDHEIEKLQLQKKHLQQEIAKDKKALKALRDKKELERFAREEYYYKKDNEEIFIIEYEDSLKTIQND</sequence>
<gene>
    <name evidence="3" type="ORF">E7Z59_12440</name>
</gene>
<reference evidence="3 4" key="1">
    <citation type="submission" date="2019-04" db="EMBL/GenBank/DDBJ databases">
        <title>Draft genome sequence of Robertkochia marina CC-AMO-30D.</title>
        <authorList>
            <person name="Hameed A."/>
            <person name="Lin S.-Y."/>
            <person name="Shahina M."/>
            <person name="Lai W.-A."/>
            <person name="Young C.-C."/>
        </authorList>
    </citation>
    <scope>NUCLEOTIDE SEQUENCE [LARGE SCALE GENOMIC DNA]</scope>
    <source>
        <strain evidence="3 4">CC-AMO-30D</strain>
    </source>
</reference>
<keyword evidence="2" id="KW-0472">Membrane</keyword>
<dbReference type="AlphaFoldDB" id="A0A4V3UY03"/>
<dbReference type="OrthoDB" id="1467719at2"/>
<dbReference type="EMBL" id="SSMC01000003">
    <property type="protein sequence ID" value="THD66594.1"/>
    <property type="molecule type" value="Genomic_DNA"/>
</dbReference>
<keyword evidence="2" id="KW-1133">Transmembrane helix</keyword>
<dbReference type="Proteomes" id="UP000305939">
    <property type="component" value="Unassembled WGS sequence"/>
</dbReference>
<evidence type="ECO:0000256" key="1">
    <source>
        <dbReference type="SAM" id="Coils"/>
    </source>
</evidence>
<dbReference type="Pfam" id="PF04977">
    <property type="entry name" value="DivIC"/>
    <property type="match status" value="1"/>
</dbReference>
<dbReference type="RefSeq" id="WP_136336666.1">
    <property type="nucleotide sequence ID" value="NZ_QXMP01000003.1"/>
</dbReference>
<comment type="caution">
    <text evidence="3">The sequence shown here is derived from an EMBL/GenBank/DDBJ whole genome shotgun (WGS) entry which is preliminary data.</text>
</comment>
<keyword evidence="2" id="KW-0812">Transmembrane</keyword>
<name>A0A4V3UY03_9FLAO</name>
<evidence type="ECO:0000313" key="4">
    <source>
        <dbReference type="Proteomes" id="UP000305939"/>
    </source>
</evidence>
<keyword evidence="1" id="KW-0175">Coiled coil</keyword>
<proteinExistence type="predicted"/>
<accession>A0A4V3UY03</accession>
<dbReference type="InterPro" id="IPR007060">
    <property type="entry name" value="FtsL/DivIC"/>
</dbReference>
<keyword evidence="4" id="KW-1185">Reference proteome</keyword>
<evidence type="ECO:0000256" key="2">
    <source>
        <dbReference type="SAM" id="Phobius"/>
    </source>
</evidence>
<protein>
    <submittedName>
        <fullName evidence="3">Septum formation initiator family protein</fullName>
    </submittedName>
</protein>
<organism evidence="3 4">
    <name type="scientific">Robertkochia marina</name>
    <dbReference type="NCBI Taxonomy" id="1227945"/>
    <lineage>
        <taxon>Bacteria</taxon>
        <taxon>Pseudomonadati</taxon>
        <taxon>Bacteroidota</taxon>
        <taxon>Flavobacteriia</taxon>
        <taxon>Flavobacteriales</taxon>
        <taxon>Flavobacteriaceae</taxon>
        <taxon>Robertkochia</taxon>
    </lineage>
</organism>
<feature type="coiled-coil region" evidence="1">
    <location>
        <begin position="42"/>
        <end position="76"/>
    </location>
</feature>